<dbReference type="PROSITE" id="PS51195">
    <property type="entry name" value="Q_MOTIF"/>
    <property type="match status" value="1"/>
</dbReference>
<evidence type="ECO:0000259" key="9">
    <source>
        <dbReference type="PROSITE" id="PS51195"/>
    </source>
</evidence>
<gene>
    <name evidence="10" type="ORF">B0I18_102339</name>
</gene>
<keyword evidence="11" id="KW-1185">Reference proteome</keyword>
<dbReference type="AlphaFoldDB" id="A0A2P8D843"/>
<evidence type="ECO:0000256" key="3">
    <source>
        <dbReference type="ARBA" id="ARBA00022806"/>
    </source>
</evidence>
<dbReference type="Pfam" id="PF00270">
    <property type="entry name" value="DEAD"/>
    <property type="match status" value="1"/>
</dbReference>
<evidence type="ECO:0000259" key="8">
    <source>
        <dbReference type="PROSITE" id="PS51194"/>
    </source>
</evidence>
<dbReference type="InterPro" id="IPR050079">
    <property type="entry name" value="DEAD_box_RNA_helicase"/>
</dbReference>
<dbReference type="PANTHER" id="PTHR47959">
    <property type="entry name" value="ATP-DEPENDENT RNA HELICASE RHLE-RELATED"/>
    <property type="match status" value="1"/>
</dbReference>
<feature type="domain" description="DEAD-box RNA helicase Q" evidence="9">
    <location>
        <begin position="1"/>
        <end position="29"/>
    </location>
</feature>
<dbReference type="GO" id="GO:0005829">
    <property type="term" value="C:cytosol"/>
    <property type="evidence" value="ECO:0007669"/>
    <property type="project" value="TreeGrafter"/>
</dbReference>
<keyword evidence="3 10" id="KW-0347">Helicase</keyword>
<evidence type="ECO:0000256" key="4">
    <source>
        <dbReference type="ARBA" id="ARBA00022840"/>
    </source>
</evidence>
<evidence type="ECO:0000256" key="2">
    <source>
        <dbReference type="ARBA" id="ARBA00022801"/>
    </source>
</evidence>
<dbReference type="CDD" id="cd00268">
    <property type="entry name" value="DEADc"/>
    <property type="match status" value="1"/>
</dbReference>
<evidence type="ECO:0000313" key="11">
    <source>
        <dbReference type="Proteomes" id="UP000240572"/>
    </source>
</evidence>
<keyword evidence="1" id="KW-0547">Nucleotide-binding</keyword>
<evidence type="ECO:0000256" key="1">
    <source>
        <dbReference type="ARBA" id="ARBA00022741"/>
    </source>
</evidence>
<evidence type="ECO:0000259" key="7">
    <source>
        <dbReference type="PROSITE" id="PS51192"/>
    </source>
</evidence>
<dbReference type="InterPro" id="IPR001650">
    <property type="entry name" value="Helicase_C-like"/>
</dbReference>
<keyword evidence="2" id="KW-0378">Hydrolase</keyword>
<feature type="short sequence motif" description="Q motif" evidence="6">
    <location>
        <begin position="1"/>
        <end position="29"/>
    </location>
</feature>
<evidence type="ECO:0000313" key="10">
    <source>
        <dbReference type="EMBL" id="PSK93369.1"/>
    </source>
</evidence>
<dbReference type="GO" id="GO:0005524">
    <property type="term" value="F:ATP binding"/>
    <property type="evidence" value="ECO:0007669"/>
    <property type="project" value="UniProtKB-KW"/>
</dbReference>
<dbReference type="RefSeq" id="WP_106522378.1">
    <property type="nucleotide sequence ID" value="NZ_PYGD01000002.1"/>
</dbReference>
<dbReference type="InterPro" id="IPR027417">
    <property type="entry name" value="P-loop_NTPase"/>
</dbReference>
<reference evidence="10 11" key="1">
    <citation type="submission" date="2018-03" db="EMBL/GenBank/DDBJ databases">
        <title>Genomic Encyclopedia of Type Strains, Phase III (KMG-III): the genomes of soil and plant-associated and newly described type strains.</title>
        <authorList>
            <person name="Whitman W."/>
        </authorList>
    </citation>
    <scope>NUCLEOTIDE SEQUENCE [LARGE SCALE GENOMIC DNA]</scope>
    <source>
        <strain evidence="10 11">CGMCC 1.12700</strain>
    </source>
</reference>
<comment type="caution">
    <text evidence="10">The sequence shown here is derived from an EMBL/GenBank/DDBJ whole genome shotgun (WGS) entry which is preliminary data.</text>
</comment>
<evidence type="ECO:0000256" key="5">
    <source>
        <dbReference type="ARBA" id="ARBA00038437"/>
    </source>
</evidence>
<dbReference type="InterPro" id="IPR011545">
    <property type="entry name" value="DEAD/DEAH_box_helicase_dom"/>
</dbReference>
<keyword evidence="4" id="KW-0067">ATP-binding</keyword>
<dbReference type="Pfam" id="PF00271">
    <property type="entry name" value="Helicase_C"/>
    <property type="match status" value="1"/>
</dbReference>
<dbReference type="InterPro" id="IPR044742">
    <property type="entry name" value="DEAD/DEAH_RhlB"/>
</dbReference>
<sequence length="413" mass="47419">MKFEQYNISPEIKRSLEELGFRRPTDIQFKSIPSILKGDDVLAIAQTGTGKTAAFAIPILHMLQQRSSMNSRRQVKCLVMVPTRELAVQIAEVFDVIGKYTRLNILGLYGGVDQDSQIRKLDRGVDVLVATPGRMFDLVSQEHIDLSRVDVLVLDEADHMLDLGFIKDIRDVLRHLPRKHQTLFFSATIDKEIKDLAYSVVYNPIRIQVSPKDPVSKNVNHSLAFIEMDDKRFFLERLVKELPDNKILVFVRTKVRAERVHNAMARIGINTITMHGDKEQQDRLKIMDEFKSGESKIMITTDVNARGIDIPDVDFVVNYDLPEVPENYVHRVGRTGRGVKKGQAVSFCSTEEKPLLEAIENYMGTKIRVMQIDKTEYQETLSFTDDTPNDNWKLLLDEQEAFEKQSRRKKNKK</sequence>
<proteinExistence type="inferred from homology"/>
<evidence type="ECO:0000256" key="6">
    <source>
        <dbReference type="PROSITE-ProRule" id="PRU00552"/>
    </source>
</evidence>
<feature type="domain" description="Helicase C-terminal" evidence="8">
    <location>
        <begin position="234"/>
        <end position="378"/>
    </location>
</feature>
<dbReference type="Proteomes" id="UP000240572">
    <property type="component" value="Unassembled WGS sequence"/>
</dbReference>
<dbReference type="PANTHER" id="PTHR47959:SF13">
    <property type="entry name" value="ATP-DEPENDENT RNA HELICASE RHLE"/>
    <property type="match status" value="1"/>
</dbReference>
<dbReference type="GO" id="GO:0016787">
    <property type="term" value="F:hydrolase activity"/>
    <property type="evidence" value="ECO:0007669"/>
    <property type="project" value="UniProtKB-KW"/>
</dbReference>
<dbReference type="Gene3D" id="3.40.50.300">
    <property type="entry name" value="P-loop containing nucleotide triphosphate hydrolases"/>
    <property type="match status" value="2"/>
</dbReference>
<accession>A0A2P8D843</accession>
<dbReference type="GO" id="GO:0003676">
    <property type="term" value="F:nucleic acid binding"/>
    <property type="evidence" value="ECO:0007669"/>
    <property type="project" value="InterPro"/>
</dbReference>
<dbReference type="OrthoDB" id="634931at2"/>
<dbReference type="InterPro" id="IPR014014">
    <property type="entry name" value="RNA_helicase_DEAD_Q_motif"/>
</dbReference>
<protein>
    <submittedName>
        <fullName evidence="10">ATP-dependent RNA helicase RhlE</fullName>
    </submittedName>
</protein>
<dbReference type="PROSITE" id="PS51194">
    <property type="entry name" value="HELICASE_CTER"/>
    <property type="match status" value="1"/>
</dbReference>
<dbReference type="EMBL" id="PYGD01000002">
    <property type="protein sequence ID" value="PSK93369.1"/>
    <property type="molecule type" value="Genomic_DNA"/>
</dbReference>
<comment type="similarity">
    <text evidence="5">Belongs to the DEAD box helicase family.</text>
</comment>
<dbReference type="SMART" id="SM00490">
    <property type="entry name" value="HELICc"/>
    <property type="match status" value="1"/>
</dbReference>
<dbReference type="SUPFAM" id="SSF52540">
    <property type="entry name" value="P-loop containing nucleoside triphosphate hydrolases"/>
    <property type="match status" value="1"/>
</dbReference>
<organism evidence="10 11">
    <name type="scientific">Taibaiella chishuiensis</name>
    <dbReference type="NCBI Taxonomy" id="1434707"/>
    <lineage>
        <taxon>Bacteria</taxon>
        <taxon>Pseudomonadati</taxon>
        <taxon>Bacteroidota</taxon>
        <taxon>Chitinophagia</taxon>
        <taxon>Chitinophagales</taxon>
        <taxon>Chitinophagaceae</taxon>
        <taxon>Taibaiella</taxon>
    </lineage>
</organism>
<dbReference type="CDD" id="cd18787">
    <property type="entry name" value="SF2_C_DEAD"/>
    <property type="match status" value="1"/>
</dbReference>
<dbReference type="SMART" id="SM00487">
    <property type="entry name" value="DEXDc"/>
    <property type="match status" value="1"/>
</dbReference>
<dbReference type="PROSITE" id="PS51192">
    <property type="entry name" value="HELICASE_ATP_BIND_1"/>
    <property type="match status" value="1"/>
</dbReference>
<name>A0A2P8D843_9BACT</name>
<dbReference type="GO" id="GO:0003724">
    <property type="term" value="F:RNA helicase activity"/>
    <property type="evidence" value="ECO:0007669"/>
    <property type="project" value="InterPro"/>
</dbReference>
<feature type="domain" description="Helicase ATP-binding" evidence="7">
    <location>
        <begin position="32"/>
        <end position="207"/>
    </location>
</feature>
<dbReference type="InterPro" id="IPR014001">
    <property type="entry name" value="Helicase_ATP-bd"/>
</dbReference>